<protein>
    <submittedName>
        <fullName evidence="2">General secretion pathway protein M</fullName>
    </submittedName>
</protein>
<keyword evidence="1" id="KW-0472">Membrane</keyword>
<dbReference type="RefSeq" id="WP_181550350.1">
    <property type="nucleotide sequence ID" value="NZ_JACDUS010000002.1"/>
</dbReference>
<feature type="transmembrane region" description="Helical" evidence="1">
    <location>
        <begin position="12"/>
        <end position="36"/>
    </location>
</feature>
<name>A0A7W0C7Q7_9BACT</name>
<comment type="caution">
    <text evidence="2">The sequence shown here is derived from an EMBL/GenBank/DDBJ whole genome shotgun (WGS) entry which is preliminary data.</text>
</comment>
<evidence type="ECO:0000256" key="1">
    <source>
        <dbReference type="SAM" id="Phobius"/>
    </source>
</evidence>
<dbReference type="AlphaFoldDB" id="A0A7W0C7Q7"/>
<gene>
    <name evidence="2" type="ORF">HNR65_001007</name>
</gene>
<organism evidence="2 3">
    <name type="scientific">Desulfosalsimonas propionicica</name>
    <dbReference type="NCBI Taxonomy" id="332175"/>
    <lineage>
        <taxon>Bacteria</taxon>
        <taxon>Pseudomonadati</taxon>
        <taxon>Thermodesulfobacteriota</taxon>
        <taxon>Desulfobacteria</taxon>
        <taxon>Desulfobacterales</taxon>
        <taxon>Desulfosalsimonadaceae</taxon>
        <taxon>Desulfosalsimonas</taxon>
    </lineage>
</organism>
<keyword evidence="3" id="KW-1185">Reference proteome</keyword>
<keyword evidence="1" id="KW-0812">Transmembrane</keyword>
<accession>A0A7W0C7Q7</accession>
<proteinExistence type="predicted"/>
<evidence type="ECO:0000313" key="2">
    <source>
        <dbReference type="EMBL" id="MBA2880689.1"/>
    </source>
</evidence>
<evidence type="ECO:0000313" key="3">
    <source>
        <dbReference type="Proteomes" id="UP000525298"/>
    </source>
</evidence>
<keyword evidence="1" id="KW-1133">Transmembrane helix</keyword>
<dbReference type="Proteomes" id="UP000525298">
    <property type="component" value="Unassembled WGS sequence"/>
</dbReference>
<dbReference type="EMBL" id="JACDUS010000002">
    <property type="protein sequence ID" value="MBA2880689.1"/>
    <property type="molecule type" value="Genomic_DNA"/>
</dbReference>
<sequence length="177" mass="19950">MKKMINLNRREKLAVTAGAGFVAVFLVFEILVHPVFEKRSQLRDQLASRQAALVEMIEMYRQYQVIQANAEHTQNRYALRPEGFTLFSFMDRVAGETGVKPYITYMKPSSSTDETSGTTISYVELKLQDITLKDLISYLFEVETSENMVRVSRLAISKTGEAEGLLSVVLQAEAVDA</sequence>
<reference evidence="2 3" key="1">
    <citation type="submission" date="2020-07" db="EMBL/GenBank/DDBJ databases">
        <title>Genomic Encyclopedia of Type Strains, Phase IV (KMG-IV): sequencing the most valuable type-strain genomes for metagenomic binning, comparative biology and taxonomic classification.</title>
        <authorList>
            <person name="Goeker M."/>
        </authorList>
    </citation>
    <scope>NUCLEOTIDE SEQUENCE [LARGE SCALE GENOMIC DNA]</scope>
    <source>
        <strain evidence="2 3">DSM 17721</strain>
    </source>
</reference>